<dbReference type="PANTHER" id="PTHR31301:SF206">
    <property type="entry name" value="LOB DOMAIN-CONTAINING PROTEIN 1"/>
    <property type="match status" value="1"/>
</dbReference>
<organism evidence="3">
    <name type="scientific">Pinus tabuliformis</name>
    <name type="common">Chinese red pine</name>
    <name type="synonym">Pinus leucosperma</name>
    <dbReference type="NCBI Taxonomy" id="88731"/>
    <lineage>
        <taxon>Eukaryota</taxon>
        <taxon>Viridiplantae</taxon>
        <taxon>Streptophyta</taxon>
        <taxon>Embryophyta</taxon>
        <taxon>Tracheophyta</taxon>
        <taxon>Spermatophyta</taxon>
        <taxon>Pinopsida</taxon>
        <taxon>Pinidae</taxon>
        <taxon>Conifers I</taxon>
        <taxon>Pinales</taxon>
        <taxon>Pinaceae</taxon>
        <taxon>Pinus</taxon>
        <taxon>Pinus subgen. Pinus</taxon>
    </lineage>
</organism>
<proteinExistence type="evidence at transcript level"/>
<reference evidence="3" key="1">
    <citation type="submission" date="2014-04" db="EMBL/GenBank/DDBJ databases">
        <title>The genes involved in the male and female cone development in Pinus tabuliformis.</title>
        <authorList>
            <person name="Niu S."/>
            <person name="Li W."/>
            <person name="Chen X."/>
        </authorList>
    </citation>
    <scope>NUCLEOTIDE SEQUENCE</scope>
</reference>
<comment type="similarity">
    <text evidence="1">Belongs to the LOB domain-containing protein family.</text>
</comment>
<protein>
    <submittedName>
        <fullName evidence="3">LBD1</fullName>
    </submittedName>
</protein>
<dbReference type="InterPro" id="IPR004883">
    <property type="entry name" value="LOB"/>
</dbReference>
<feature type="domain" description="LOB" evidence="2">
    <location>
        <begin position="12"/>
        <end position="113"/>
    </location>
</feature>
<dbReference type="PANTHER" id="PTHR31301">
    <property type="entry name" value="LOB DOMAIN-CONTAINING PROTEIN 4-RELATED"/>
    <property type="match status" value="1"/>
</dbReference>
<dbReference type="Pfam" id="PF03195">
    <property type="entry name" value="LOB"/>
    <property type="match status" value="1"/>
</dbReference>
<accession>A0A0K0M713</accession>
<evidence type="ECO:0000259" key="2">
    <source>
        <dbReference type="PROSITE" id="PS50891"/>
    </source>
</evidence>
<dbReference type="AlphaFoldDB" id="A0A0K0M713"/>
<dbReference type="EMBL" id="KJ711067">
    <property type="protein sequence ID" value="AJP06312.1"/>
    <property type="molecule type" value="mRNA"/>
</dbReference>
<dbReference type="PROSITE" id="PS50891">
    <property type="entry name" value="LOB"/>
    <property type="match status" value="1"/>
</dbReference>
<name>A0A0K0M713_PINTB</name>
<evidence type="ECO:0000313" key="3">
    <source>
        <dbReference type="EMBL" id="AJP06312.1"/>
    </source>
</evidence>
<sequence length="189" mass="21321">MSELRGGRQTTSPCAACKLLRRRCTESCVLAPYFPQNDAQKFADAHRVFGASNIIKMLEDLPLEKRADAVSSMVYEASARLRDPVYGCAGTIWQLQQHVSKLQLEKAILQAELLHMHLQHANFSSFIRENLHIVEGGDQSISEPFSHSLSTFHERSTSSCDELPNGYHVSDVRDQADQSLPDLWEPSWH</sequence>
<evidence type="ECO:0000256" key="1">
    <source>
        <dbReference type="ARBA" id="ARBA00005474"/>
    </source>
</evidence>